<evidence type="ECO:0000256" key="3">
    <source>
        <dbReference type="ARBA" id="ARBA00022593"/>
    </source>
</evidence>
<dbReference type="Pfam" id="PF05648">
    <property type="entry name" value="PEX11"/>
    <property type="match status" value="1"/>
</dbReference>
<comment type="subcellular location">
    <subcellularLocation>
        <location evidence="1">Peroxisome membrane</location>
        <topology evidence="1">Multi-pass membrane protein</topology>
    </subcellularLocation>
</comment>
<dbReference type="GO" id="GO:0005778">
    <property type="term" value="C:peroxisomal membrane"/>
    <property type="evidence" value="ECO:0007669"/>
    <property type="project" value="UniProtKB-SubCell"/>
</dbReference>
<evidence type="ECO:0000256" key="1">
    <source>
        <dbReference type="ARBA" id="ARBA00004585"/>
    </source>
</evidence>
<dbReference type="InterPro" id="IPR008733">
    <property type="entry name" value="PEX11"/>
</dbReference>
<dbReference type="PANTHER" id="PTHR12652">
    <property type="entry name" value="PEROXISOMAL BIOGENESIS FACTOR 11"/>
    <property type="match status" value="1"/>
</dbReference>
<dbReference type="GO" id="GO:0044375">
    <property type="term" value="P:regulation of peroxisome size"/>
    <property type="evidence" value="ECO:0007669"/>
    <property type="project" value="UniProtKB-ARBA"/>
</dbReference>
<keyword evidence="4" id="KW-0472">Membrane</keyword>
<protein>
    <submittedName>
        <fullName evidence="6">Uncharacterized protein</fullName>
    </submittedName>
</protein>
<gene>
    <name evidence="6" type="ORF">MCOM1403_LOCUS9008</name>
</gene>
<keyword evidence="3" id="KW-0962">Peroxisome biogenesis</keyword>
<organism evidence="6">
    <name type="scientific">Micromonas pusilla</name>
    <name type="common">Picoplanktonic green alga</name>
    <name type="synonym">Chromulina pusilla</name>
    <dbReference type="NCBI Taxonomy" id="38833"/>
    <lineage>
        <taxon>Eukaryota</taxon>
        <taxon>Viridiplantae</taxon>
        <taxon>Chlorophyta</taxon>
        <taxon>Mamiellophyceae</taxon>
        <taxon>Mamiellales</taxon>
        <taxon>Mamiellaceae</taxon>
        <taxon>Micromonas</taxon>
    </lineage>
</organism>
<sequence length="240" mass="25200">MSVDLLLQLHEQCKGLLAKSDGKDKTIALLQYAAMFASGGEPGTALAVQKSLAAARKPFRLYKPIEILVPFLRSPPDFAANAANAAVEYAKNIGMALYFGCDHVVWAHAAGVVKDAALAKNMQKLSLWGWFIASCAGLYSQTGALTDALDDMTDANREESEAVAAGDGVAVAAASAKKRDAARVARGVMAGVVTNGAQALLALALLEKVSMTKKQTGALGVFLSAMNVYKLTPPMKRKTA</sequence>
<evidence type="ECO:0000256" key="5">
    <source>
        <dbReference type="ARBA" id="ARBA00023140"/>
    </source>
</evidence>
<reference evidence="6" key="1">
    <citation type="submission" date="2021-01" db="EMBL/GenBank/DDBJ databases">
        <authorList>
            <person name="Corre E."/>
            <person name="Pelletier E."/>
            <person name="Niang G."/>
            <person name="Scheremetjew M."/>
            <person name="Finn R."/>
            <person name="Kale V."/>
            <person name="Holt S."/>
            <person name="Cochrane G."/>
            <person name="Meng A."/>
            <person name="Brown T."/>
            <person name="Cohen L."/>
        </authorList>
    </citation>
    <scope>NUCLEOTIDE SEQUENCE</scope>
    <source>
        <strain evidence="6">CCMP1723</strain>
    </source>
</reference>
<evidence type="ECO:0000256" key="4">
    <source>
        <dbReference type="ARBA" id="ARBA00023136"/>
    </source>
</evidence>
<dbReference type="EMBL" id="HBEQ01011190">
    <property type="protein sequence ID" value="CAD8521578.1"/>
    <property type="molecule type" value="Transcribed_RNA"/>
</dbReference>
<dbReference type="PANTHER" id="PTHR12652:SF50">
    <property type="entry name" value="PEROXIN 11"/>
    <property type="match status" value="1"/>
</dbReference>
<dbReference type="GO" id="GO:0042802">
    <property type="term" value="F:identical protein binding"/>
    <property type="evidence" value="ECO:0007669"/>
    <property type="project" value="UniProtKB-ARBA"/>
</dbReference>
<name>A0A7S0IGZ7_MICPS</name>
<keyword evidence="5" id="KW-0576">Peroxisome</keyword>
<evidence type="ECO:0000313" key="6">
    <source>
        <dbReference type="EMBL" id="CAD8521578.1"/>
    </source>
</evidence>
<evidence type="ECO:0000256" key="2">
    <source>
        <dbReference type="ARBA" id="ARBA00008194"/>
    </source>
</evidence>
<accession>A0A7S0IGZ7</accession>
<comment type="similarity">
    <text evidence="2">Belongs to the peroxin-11 family.</text>
</comment>
<proteinExistence type="inferred from homology"/>
<dbReference type="GO" id="GO:0016559">
    <property type="term" value="P:peroxisome fission"/>
    <property type="evidence" value="ECO:0007669"/>
    <property type="project" value="InterPro"/>
</dbReference>
<dbReference type="AlphaFoldDB" id="A0A7S0IGZ7"/>